<proteinExistence type="predicted"/>
<keyword evidence="1" id="KW-0812">Transmembrane</keyword>
<comment type="caution">
    <text evidence="2">The sequence shown here is derived from an EMBL/GenBank/DDBJ whole genome shotgun (WGS) entry which is preliminary data.</text>
</comment>
<evidence type="ECO:0000313" key="2">
    <source>
        <dbReference type="EMBL" id="NYE72701.1"/>
    </source>
</evidence>
<dbReference type="Proteomes" id="UP000569914">
    <property type="component" value="Unassembled WGS sequence"/>
</dbReference>
<dbReference type="EMBL" id="JACCBU010000001">
    <property type="protein sequence ID" value="NYE72701.1"/>
    <property type="molecule type" value="Genomic_DNA"/>
</dbReference>
<accession>A0A7Y9I9A5</accession>
<keyword evidence="1" id="KW-1133">Transmembrane helix</keyword>
<dbReference type="AlphaFoldDB" id="A0A7Y9I9A5"/>
<evidence type="ECO:0000256" key="1">
    <source>
        <dbReference type="SAM" id="Phobius"/>
    </source>
</evidence>
<sequence>MITELAAGADLAEALGGATSPYFPAVRAAHLLFVVAGSVLLLAARPVPRLRARGAVG</sequence>
<protein>
    <submittedName>
        <fullName evidence="2">Uncharacterized protein</fullName>
    </submittedName>
</protein>
<evidence type="ECO:0000313" key="3">
    <source>
        <dbReference type="Proteomes" id="UP000569914"/>
    </source>
</evidence>
<reference evidence="2 3" key="1">
    <citation type="submission" date="2020-07" db="EMBL/GenBank/DDBJ databases">
        <title>Sequencing the genomes of 1000 actinobacteria strains.</title>
        <authorList>
            <person name="Klenk H.-P."/>
        </authorList>
    </citation>
    <scope>NUCLEOTIDE SEQUENCE [LARGE SCALE GENOMIC DNA]</scope>
    <source>
        <strain evidence="2 3">DSM 22083</strain>
    </source>
</reference>
<gene>
    <name evidence="2" type="ORF">BKA15_004030</name>
</gene>
<dbReference type="RefSeq" id="WP_179753684.1">
    <property type="nucleotide sequence ID" value="NZ_JACCBU010000001.1"/>
</dbReference>
<keyword evidence="1" id="KW-0472">Membrane</keyword>
<organism evidence="2 3">
    <name type="scientific">Microlunatus parietis</name>
    <dbReference type="NCBI Taxonomy" id="682979"/>
    <lineage>
        <taxon>Bacteria</taxon>
        <taxon>Bacillati</taxon>
        <taxon>Actinomycetota</taxon>
        <taxon>Actinomycetes</taxon>
        <taxon>Propionibacteriales</taxon>
        <taxon>Propionibacteriaceae</taxon>
        <taxon>Microlunatus</taxon>
    </lineage>
</organism>
<keyword evidence="3" id="KW-1185">Reference proteome</keyword>
<name>A0A7Y9I9A5_9ACTN</name>
<feature type="transmembrane region" description="Helical" evidence="1">
    <location>
        <begin position="25"/>
        <end position="44"/>
    </location>
</feature>